<comment type="caution">
    <text evidence="1">The sequence shown here is derived from an EMBL/GenBank/DDBJ whole genome shotgun (WGS) entry which is preliminary data.</text>
</comment>
<reference evidence="2" key="1">
    <citation type="journal article" date="2023" name="G3 (Bethesda)">
        <title>Genome assembly and association tests identify interacting loci associated with vigor, precocity, and sex in interspecific pistachio rootstocks.</title>
        <authorList>
            <person name="Palmer W."/>
            <person name="Jacygrad E."/>
            <person name="Sagayaradj S."/>
            <person name="Cavanaugh K."/>
            <person name="Han R."/>
            <person name="Bertier L."/>
            <person name="Beede B."/>
            <person name="Kafkas S."/>
            <person name="Golino D."/>
            <person name="Preece J."/>
            <person name="Michelmore R."/>
        </authorList>
    </citation>
    <scope>NUCLEOTIDE SEQUENCE [LARGE SCALE GENOMIC DNA]</scope>
</reference>
<keyword evidence="2" id="KW-1185">Reference proteome</keyword>
<dbReference type="Proteomes" id="UP001164250">
    <property type="component" value="Chromosome 9"/>
</dbReference>
<evidence type="ECO:0000313" key="1">
    <source>
        <dbReference type="EMBL" id="KAJ0088259.1"/>
    </source>
</evidence>
<accession>A0ACC1ANU3</accession>
<protein>
    <submittedName>
        <fullName evidence="1">Uncharacterized protein</fullName>
    </submittedName>
</protein>
<gene>
    <name evidence="1" type="ORF">Patl1_32378</name>
</gene>
<proteinExistence type="predicted"/>
<dbReference type="EMBL" id="CM047905">
    <property type="protein sequence ID" value="KAJ0088259.1"/>
    <property type="molecule type" value="Genomic_DNA"/>
</dbReference>
<evidence type="ECO:0000313" key="2">
    <source>
        <dbReference type="Proteomes" id="UP001164250"/>
    </source>
</evidence>
<name>A0ACC1ANU3_9ROSI</name>
<organism evidence="1 2">
    <name type="scientific">Pistacia atlantica</name>
    <dbReference type="NCBI Taxonomy" id="434234"/>
    <lineage>
        <taxon>Eukaryota</taxon>
        <taxon>Viridiplantae</taxon>
        <taxon>Streptophyta</taxon>
        <taxon>Embryophyta</taxon>
        <taxon>Tracheophyta</taxon>
        <taxon>Spermatophyta</taxon>
        <taxon>Magnoliopsida</taxon>
        <taxon>eudicotyledons</taxon>
        <taxon>Gunneridae</taxon>
        <taxon>Pentapetalae</taxon>
        <taxon>rosids</taxon>
        <taxon>malvids</taxon>
        <taxon>Sapindales</taxon>
        <taxon>Anacardiaceae</taxon>
        <taxon>Pistacia</taxon>
    </lineage>
</organism>
<sequence length="44" mass="5170">MKLSKERSKYTTIHIFSFMHIIFCSQMNQKANAKGVAFGSRYIR</sequence>